<evidence type="ECO:0000313" key="2">
    <source>
        <dbReference type="Proteomes" id="UP000782241"/>
    </source>
</evidence>
<proteinExistence type="predicted"/>
<keyword evidence="2" id="KW-1185">Reference proteome</keyword>
<protein>
    <submittedName>
        <fullName evidence="1">Uncharacterized protein</fullName>
    </submittedName>
</protein>
<dbReference type="EMBL" id="JAGPUO010000012">
    <property type="protein sequence ID" value="KAG5659193.1"/>
    <property type="molecule type" value="Genomic_DNA"/>
</dbReference>
<dbReference type="AlphaFoldDB" id="A0A9P7H3G2"/>
<dbReference type="Proteomes" id="UP000782241">
    <property type="component" value="Unassembled WGS sequence"/>
</dbReference>
<gene>
    <name evidence="1" type="ORF">KAF25_000395</name>
</gene>
<evidence type="ECO:0000313" key="1">
    <source>
        <dbReference type="EMBL" id="KAG5659193.1"/>
    </source>
</evidence>
<reference evidence="1" key="1">
    <citation type="submission" date="2021-04" db="EMBL/GenBank/DDBJ databases">
        <title>Draft genome of Fusarium avenaceum strain F156N33, isolated from an atmospheric sample in Virginia.</title>
        <authorList>
            <person name="Yang S."/>
            <person name="Vinatzer B.A."/>
            <person name="Coleman J."/>
        </authorList>
    </citation>
    <scope>NUCLEOTIDE SEQUENCE</scope>
    <source>
        <strain evidence="1">F156N33</strain>
    </source>
</reference>
<organism evidence="1 2">
    <name type="scientific">Fusarium avenaceum</name>
    <dbReference type="NCBI Taxonomy" id="40199"/>
    <lineage>
        <taxon>Eukaryota</taxon>
        <taxon>Fungi</taxon>
        <taxon>Dikarya</taxon>
        <taxon>Ascomycota</taxon>
        <taxon>Pezizomycotina</taxon>
        <taxon>Sordariomycetes</taxon>
        <taxon>Hypocreomycetidae</taxon>
        <taxon>Hypocreales</taxon>
        <taxon>Nectriaceae</taxon>
        <taxon>Fusarium</taxon>
        <taxon>Fusarium tricinctum species complex</taxon>
    </lineage>
</organism>
<comment type="caution">
    <text evidence="1">The sequence shown here is derived from an EMBL/GenBank/DDBJ whole genome shotgun (WGS) entry which is preliminary data.</text>
</comment>
<name>A0A9P7H3G2_9HYPO</name>
<accession>A0A9P7H3G2</accession>
<sequence>MKIRYSFKSYDEWDAVQQQFRDLIVQDTGLESWIETRSMPPMGFPPPLTKECLEKIKKLDGVVVNELSDD</sequence>